<evidence type="ECO:0000256" key="1">
    <source>
        <dbReference type="ARBA" id="ARBA00023015"/>
    </source>
</evidence>
<dbReference type="PROSITE" id="PS01124">
    <property type="entry name" value="HTH_ARAC_FAMILY_2"/>
    <property type="match status" value="1"/>
</dbReference>
<dbReference type="InterPro" id="IPR009057">
    <property type="entry name" value="Homeodomain-like_sf"/>
</dbReference>
<organism evidence="5 6">
    <name type="scientific">Bradyrhizobium japonicum</name>
    <dbReference type="NCBI Taxonomy" id="375"/>
    <lineage>
        <taxon>Bacteria</taxon>
        <taxon>Pseudomonadati</taxon>
        <taxon>Pseudomonadota</taxon>
        <taxon>Alphaproteobacteria</taxon>
        <taxon>Hyphomicrobiales</taxon>
        <taxon>Nitrobacteraceae</taxon>
        <taxon>Bradyrhizobium</taxon>
    </lineage>
</organism>
<accession>A0ABV2S445</accession>
<keyword evidence="6" id="KW-1185">Reference proteome</keyword>
<evidence type="ECO:0000259" key="4">
    <source>
        <dbReference type="PROSITE" id="PS01124"/>
    </source>
</evidence>
<dbReference type="PANTHER" id="PTHR43280">
    <property type="entry name" value="ARAC-FAMILY TRANSCRIPTIONAL REGULATOR"/>
    <property type="match status" value="1"/>
</dbReference>
<feature type="domain" description="HTH araC/xylS-type" evidence="4">
    <location>
        <begin position="38"/>
        <end position="141"/>
    </location>
</feature>
<keyword evidence="3" id="KW-0804">Transcription</keyword>
<dbReference type="PANTHER" id="PTHR43280:SF31">
    <property type="entry name" value="TRANSCRIPTIONAL REGULATORY PROTEIN"/>
    <property type="match status" value="1"/>
</dbReference>
<keyword evidence="1" id="KW-0805">Transcription regulation</keyword>
<dbReference type="SUPFAM" id="SSF46689">
    <property type="entry name" value="Homeodomain-like"/>
    <property type="match status" value="1"/>
</dbReference>
<protein>
    <submittedName>
        <fullName evidence="5">AraC-like DNA-binding protein</fullName>
    </submittedName>
</protein>
<dbReference type="InterPro" id="IPR018060">
    <property type="entry name" value="HTH_AraC"/>
</dbReference>
<comment type="caution">
    <text evidence="5">The sequence shown here is derived from an EMBL/GenBank/DDBJ whole genome shotgun (WGS) entry which is preliminary data.</text>
</comment>
<proteinExistence type="predicted"/>
<evidence type="ECO:0000313" key="5">
    <source>
        <dbReference type="EMBL" id="MET4723913.1"/>
    </source>
</evidence>
<dbReference type="Proteomes" id="UP001549291">
    <property type="component" value="Unassembled WGS sequence"/>
</dbReference>
<evidence type="ECO:0000256" key="3">
    <source>
        <dbReference type="ARBA" id="ARBA00023163"/>
    </source>
</evidence>
<evidence type="ECO:0000256" key="2">
    <source>
        <dbReference type="ARBA" id="ARBA00023125"/>
    </source>
</evidence>
<keyword evidence="2" id="KW-0238">DNA-binding</keyword>
<name>A0ABV2S445_BRAJP</name>
<sequence>MSGLTKDHMRLALLDLLGALFVPSDPGHTSLHADRLFARICGVISERFADPDFGPADVAVETGLSLRYVQKLFTARSSTCSRSINSARLERAVFLLKRRSLMKTGQPIREIALASGFADYAHFNRTFRRKFGHYPSFLLQHPK</sequence>
<dbReference type="Pfam" id="PF12833">
    <property type="entry name" value="HTH_18"/>
    <property type="match status" value="1"/>
</dbReference>
<dbReference type="EMBL" id="JBEPTQ010000002">
    <property type="protein sequence ID" value="MET4723913.1"/>
    <property type="molecule type" value="Genomic_DNA"/>
</dbReference>
<evidence type="ECO:0000313" key="6">
    <source>
        <dbReference type="Proteomes" id="UP001549291"/>
    </source>
</evidence>
<reference evidence="5 6" key="1">
    <citation type="submission" date="2024-06" db="EMBL/GenBank/DDBJ databases">
        <title>Genomic Encyclopedia of Type Strains, Phase V (KMG-V): Genome sequencing to study the core and pangenomes of soil and plant-associated prokaryotes.</title>
        <authorList>
            <person name="Whitman W."/>
        </authorList>
    </citation>
    <scope>NUCLEOTIDE SEQUENCE [LARGE SCALE GENOMIC DNA]</scope>
    <source>
        <strain evidence="5 6">USDA 160</strain>
    </source>
</reference>
<dbReference type="SMART" id="SM00342">
    <property type="entry name" value="HTH_ARAC"/>
    <property type="match status" value="1"/>
</dbReference>
<gene>
    <name evidence="5" type="ORF">ABIF63_008019</name>
</gene>
<dbReference type="Gene3D" id="1.10.10.60">
    <property type="entry name" value="Homeodomain-like"/>
    <property type="match status" value="1"/>
</dbReference>